<feature type="region of interest" description="Disordered" evidence="1">
    <location>
        <begin position="105"/>
        <end position="184"/>
    </location>
</feature>
<feature type="compositionally biased region" description="Basic and acidic residues" evidence="1">
    <location>
        <begin position="129"/>
        <end position="139"/>
    </location>
</feature>
<evidence type="ECO:0000313" key="4">
    <source>
        <dbReference type="Proteomes" id="UP000321248"/>
    </source>
</evidence>
<feature type="compositionally biased region" description="Basic residues" evidence="1">
    <location>
        <begin position="296"/>
        <end position="311"/>
    </location>
</feature>
<evidence type="ECO:0000259" key="2">
    <source>
        <dbReference type="Pfam" id="PF00753"/>
    </source>
</evidence>
<dbReference type="AlphaFoldDB" id="A0A5C8KYY9"/>
<dbReference type="Gene3D" id="3.60.15.10">
    <property type="entry name" value="Ribonuclease Z/Hydroxyacylglutathione hydrolase-like"/>
    <property type="match status" value="1"/>
</dbReference>
<dbReference type="EMBL" id="VRTS01000001">
    <property type="protein sequence ID" value="TXK66037.1"/>
    <property type="molecule type" value="Genomic_DNA"/>
</dbReference>
<feature type="compositionally biased region" description="Low complexity" evidence="1">
    <location>
        <begin position="117"/>
        <end position="128"/>
    </location>
</feature>
<dbReference type="InterPro" id="IPR036866">
    <property type="entry name" value="RibonucZ/Hydroxyglut_hydro"/>
</dbReference>
<keyword evidence="4" id="KW-1185">Reference proteome</keyword>
<feature type="compositionally biased region" description="Gly residues" evidence="1">
    <location>
        <begin position="162"/>
        <end position="171"/>
    </location>
</feature>
<dbReference type="SUPFAM" id="SSF56281">
    <property type="entry name" value="Metallo-hydrolase/oxidoreductase"/>
    <property type="match status" value="1"/>
</dbReference>
<dbReference type="Proteomes" id="UP000321248">
    <property type="component" value="Unassembled WGS sequence"/>
</dbReference>
<accession>A0A5C8KYY9</accession>
<feature type="compositionally biased region" description="Basic and acidic residues" evidence="1">
    <location>
        <begin position="105"/>
        <end position="116"/>
    </location>
</feature>
<evidence type="ECO:0000256" key="1">
    <source>
        <dbReference type="SAM" id="MobiDB-lite"/>
    </source>
</evidence>
<name>A0A5C8KYY9_9GAMM</name>
<dbReference type="InterPro" id="IPR001279">
    <property type="entry name" value="Metallo-B-lactamas"/>
</dbReference>
<sequence length="359" mass="38824">MGASRRITGPTDGTLCPPLASRPAPGEAWRMDHSTESDTGITTIDTGFFRPRFDAAYLVVEQGRAAFIDVGTNHSVPRLLDALQAQGLGVEAVDHVLLTHVHLDHAGGRRRADARTAQRAARGASAGRPAHDRPVEADRRRHRGVRRGRDGAQLRGHPRGAGRAGGRGAGWARGRPRRSVADLPGCAGPCAPPLRRARPAQRRLLHRRHLRPVLPRVRYRPGCLHRADHIAGAVRARRAGGIGPAHAVLPALGDVRDPLRARHRRRAAGRRHGGTGRGDGADRPQLRCTGAPRWPPRSHRRPPGRLLRRTRPGPWRVDGPPGHRRGPGDGHRTQCPGPGHLVGPRPALSRPSLPARTAS</sequence>
<comment type="caution">
    <text evidence="3">The sequence shown here is derived from an EMBL/GenBank/DDBJ whole genome shotgun (WGS) entry which is preliminary data.</text>
</comment>
<gene>
    <name evidence="3" type="ORF">FU658_00525</name>
</gene>
<protein>
    <submittedName>
        <fullName evidence="3">MBL fold metallo-hydrolase</fullName>
    </submittedName>
</protein>
<feature type="region of interest" description="Disordered" evidence="1">
    <location>
        <begin position="258"/>
        <end position="359"/>
    </location>
</feature>
<feature type="compositionally biased region" description="Basic residues" evidence="1">
    <location>
        <begin position="261"/>
        <end position="274"/>
    </location>
</feature>
<dbReference type="Pfam" id="PF00753">
    <property type="entry name" value="Lactamase_B"/>
    <property type="match status" value="1"/>
</dbReference>
<proteinExistence type="predicted"/>
<evidence type="ECO:0000313" key="3">
    <source>
        <dbReference type="EMBL" id="TXK66037.1"/>
    </source>
</evidence>
<feature type="domain" description="Metallo-beta-lactamase" evidence="2">
    <location>
        <begin position="55"/>
        <end position="152"/>
    </location>
</feature>
<reference evidence="3 4" key="1">
    <citation type="submission" date="2019-08" db="EMBL/GenBank/DDBJ databases">
        <authorList>
            <person name="Karlyshev A.V."/>
        </authorList>
    </citation>
    <scope>NUCLEOTIDE SEQUENCE [LARGE SCALE GENOMIC DNA]</scope>
    <source>
        <strain evidence="3 4">Alg18-2.2</strain>
    </source>
</reference>
<organism evidence="3 4">
    <name type="scientific">Alkalisalibacterium limincola</name>
    <dbReference type="NCBI Taxonomy" id="2699169"/>
    <lineage>
        <taxon>Bacteria</taxon>
        <taxon>Pseudomonadati</taxon>
        <taxon>Pseudomonadota</taxon>
        <taxon>Gammaproteobacteria</taxon>
        <taxon>Lysobacterales</taxon>
        <taxon>Lysobacteraceae</taxon>
        <taxon>Alkalisalibacterium</taxon>
    </lineage>
</organism>
<dbReference type="OrthoDB" id="9802991at2"/>